<dbReference type="AlphaFoldDB" id="A0A445BIT1"/>
<dbReference type="Proteomes" id="UP000289738">
    <property type="component" value="Chromosome A09"/>
</dbReference>
<keyword evidence="2" id="KW-1185">Reference proteome</keyword>
<gene>
    <name evidence="1" type="ORF">Ahy_A09g043661</name>
</gene>
<name>A0A445BIT1_ARAHY</name>
<accession>A0A445BIT1</accession>
<dbReference type="Gene3D" id="1.10.510.10">
    <property type="entry name" value="Transferase(Phosphotransferase) domain 1"/>
    <property type="match status" value="1"/>
</dbReference>
<evidence type="ECO:0000313" key="2">
    <source>
        <dbReference type="Proteomes" id="UP000289738"/>
    </source>
</evidence>
<protein>
    <recommendedName>
        <fullName evidence="3">Protein kinase domain-containing protein</fullName>
    </recommendedName>
</protein>
<dbReference type="EMBL" id="SDMP01000009">
    <property type="protein sequence ID" value="RYR38595.1"/>
    <property type="molecule type" value="Genomic_DNA"/>
</dbReference>
<proteinExistence type="predicted"/>
<reference evidence="1 2" key="1">
    <citation type="submission" date="2019-01" db="EMBL/GenBank/DDBJ databases">
        <title>Sequencing of cultivated peanut Arachis hypogaea provides insights into genome evolution and oil improvement.</title>
        <authorList>
            <person name="Chen X."/>
        </authorList>
    </citation>
    <scope>NUCLEOTIDE SEQUENCE [LARGE SCALE GENOMIC DNA]</scope>
    <source>
        <strain evidence="2">cv. Fuhuasheng</strain>
        <tissue evidence="1">Leaves</tissue>
    </source>
</reference>
<evidence type="ECO:0008006" key="3">
    <source>
        <dbReference type="Google" id="ProtNLM"/>
    </source>
</evidence>
<evidence type="ECO:0000313" key="1">
    <source>
        <dbReference type="EMBL" id="RYR38595.1"/>
    </source>
</evidence>
<comment type="caution">
    <text evidence="1">The sequence shown here is derived from an EMBL/GenBank/DDBJ whole genome shotgun (WGS) entry which is preliminary data.</text>
</comment>
<sequence>MPSSSTPQHNPAAAAIHGGRRRRCWFSWRLMLPRESFLSKDVNEASPPPGRNSNHLCVHAALPRLAIDRCTPLSAIIPVFSNWDVKINNLLLDHEFRPHVANFGLAKILRREASDISAGTGAMSRVAKSYEYIASGKFFGRI</sequence>
<dbReference type="SUPFAM" id="SSF56112">
    <property type="entry name" value="Protein kinase-like (PK-like)"/>
    <property type="match status" value="1"/>
</dbReference>
<dbReference type="STRING" id="3818.A0A445BIT1"/>
<dbReference type="InterPro" id="IPR011009">
    <property type="entry name" value="Kinase-like_dom_sf"/>
</dbReference>
<organism evidence="1 2">
    <name type="scientific">Arachis hypogaea</name>
    <name type="common">Peanut</name>
    <dbReference type="NCBI Taxonomy" id="3818"/>
    <lineage>
        <taxon>Eukaryota</taxon>
        <taxon>Viridiplantae</taxon>
        <taxon>Streptophyta</taxon>
        <taxon>Embryophyta</taxon>
        <taxon>Tracheophyta</taxon>
        <taxon>Spermatophyta</taxon>
        <taxon>Magnoliopsida</taxon>
        <taxon>eudicotyledons</taxon>
        <taxon>Gunneridae</taxon>
        <taxon>Pentapetalae</taxon>
        <taxon>rosids</taxon>
        <taxon>fabids</taxon>
        <taxon>Fabales</taxon>
        <taxon>Fabaceae</taxon>
        <taxon>Papilionoideae</taxon>
        <taxon>50 kb inversion clade</taxon>
        <taxon>dalbergioids sensu lato</taxon>
        <taxon>Dalbergieae</taxon>
        <taxon>Pterocarpus clade</taxon>
        <taxon>Arachis</taxon>
    </lineage>
</organism>